<evidence type="ECO:0000259" key="1">
    <source>
        <dbReference type="PROSITE" id="PS50222"/>
    </source>
</evidence>
<dbReference type="InterPro" id="IPR018247">
    <property type="entry name" value="EF_Hand_1_Ca_BS"/>
</dbReference>
<reference evidence="2 3" key="1">
    <citation type="submission" date="2019-08" db="EMBL/GenBank/DDBJ databases">
        <title>Deep-cultivation of Planctomycetes and their phenomic and genomic characterization uncovers novel biology.</title>
        <authorList>
            <person name="Wiegand S."/>
            <person name="Jogler M."/>
            <person name="Boedeker C."/>
            <person name="Pinto D."/>
            <person name="Vollmers J."/>
            <person name="Rivas-Marin E."/>
            <person name="Kohn T."/>
            <person name="Peeters S.H."/>
            <person name="Heuer A."/>
            <person name="Rast P."/>
            <person name="Oberbeckmann S."/>
            <person name="Bunk B."/>
            <person name="Jeske O."/>
            <person name="Meyerdierks A."/>
            <person name="Storesund J.E."/>
            <person name="Kallscheuer N."/>
            <person name="Luecker S."/>
            <person name="Lage O.M."/>
            <person name="Pohl T."/>
            <person name="Merkel B.J."/>
            <person name="Hornburger P."/>
            <person name="Mueller R.-W."/>
            <person name="Bruemmer F."/>
            <person name="Labrenz M."/>
            <person name="Spormann A.M."/>
            <person name="Op den Camp H."/>
            <person name="Overmann J."/>
            <person name="Amann R."/>
            <person name="Jetten M.S.M."/>
            <person name="Mascher T."/>
            <person name="Medema M.H."/>
            <person name="Devos D.P."/>
            <person name="Kaster A.-K."/>
            <person name="Ovreas L."/>
            <person name="Rohde M."/>
            <person name="Galperin M.Y."/>
            <person name="Jogler C."/>
        </authorList>
    </citation>
    <scope>NUCLEOTIDE SEQUENCE [LARGE SCALE GENOMIC DNA]</scope>
    <source>
        <strain evidence="2 3">Pr1d</strain>
    </source>
</reference>
<gene>
    <name evidence="2" type="ORF">Pr1d_38730</name>
</gene>
<protein>
    <submittedName>
        <fullName evidence="2">EF hand</fullName>
    </submittedName>
</protein>
<dbReference type="InterPro" id="IPR011992">
    <property type="entry name" value="EF-hand-dom_pair"/>
</dbReference>
<evidence type="ECO:0000313" key="2">
    <source>
        <dbReference type="EMBL" id="QEG36559.1"/>
    </source>
</evidence>
<dbReference type="PROSITE" id="PS50222">
    <property type="entry name" value="EF_HAND_2"/>
    <property type="match status" value="1"/>
</dbReference>
<dbReference type="PROSITE" id="PS00018">
    <property type="entry name" value="EF_HAND_1"/>
    <property type="match status" value="2"/>
</dbReference>
<evidence type="ECO:0000313" key="3">
    <source>
        <dbReference type="Proteomes" id="UP000323917"/>
    </source>
</evidence>
<dbReference type="AlphaFoldDB" id="A0A5B9QF96"/>
<dbReference type="EMBL" id="CP042913">
    <property type="protein sequence ID" value="QEG36559.1"/>
    <property type="molecule type" value="Genomic_DNA"/>
</dbReference>
<dbReference type="InterPro" id="IPR002048">
    <property type="entry name" value="EF_hand_dom"/>
</dbReference>
<dbReference type="SUPFAM" id="SSF47473">
    <property type="entry name" value="EF-hand"/>
    <property type="match status" value="1"/>
</dbReference>
<feature type="domain" description="EF-hand" evidence="1">
    <location>
        <begin position="59"/>
        <end position="94"/>
    </location>
</feature>
<proteinExistence type="predicted"/>
<sequence>MTSGIQRREKKLDRANSRCMLESSMMRYRRCLLLTAIVSFSLPLGCQWGPARVKMPDFDPESVAAKAMSDLDSNGDGFLSEDELKGSPGLLASLDDFDQNGDHQLSSEEIVDRLTKWRREKAGLLPFRCEVRWKGKPLKDANIQLVAEPYFDGTIPNASGVSDFAGSAELSCSPDDLPETLKSIRAINPGIYRIEVTHPRIDLPAKYNSNTILGQSVSLRNSNTLVLDL</sequence>
<dbReference type="Gene3D" id="1.10.238.10">
    <property type="entry name" value="EF-hand"/>
    <property type="match status" value="1"/>
</dbReference>
<organism evidence="2 3">
    <name type="scientific">Bythopirellula goksoeyrii</name>
    <dbReference type="NCBI Taxonomy" id="1400387"/>
    <lineage>
        <taxon>Bacteria</taxon>
        <taxon>Pseudomonadati</taxon>
        <taxon>Planctomycetota</taxon>
        <taxon>Planctomycetia</taxon>
        <taxon>Pirellulales</taxon>
        <taxon>Lacipirellulaceae</taxon>
        <taxon>Bythopirellula</taxon>
    </lineage>
</organism>
<dbReference type="Proteomes" id="UP000323917">
    <property type="component" value="Chromosome"/>
</dbReference>
<dbReference type="GO" id="GO:0005509">
    <property type="term" value="F:calcium ion binding"/>
    <property type="evidence" value="ECO:0007669"/>
    <property type="project" value="InterPro"/>
</dbReference>
<accession>A0A5B9QF96</accession>
<dbReference type="KEGG" id="bgok:Pr1d_38730"/>
<keyword evidence="3" id="KW-1185">Reference proteome</keyword>
<name>A0A5B9QF96_9BACT</name>